<name>A0A022PJM4_9GAMM</name>
<dbReference type="Proteomes" id="UP000023464">
    <property type="component" value="Unassembled WGS sequence"/>
</dbReference>
<evidence type="ECO:0000259" key="3">
    <source>
        <dbReference type="Pfam" id="PF18276"/>
    </source>
</evidence>
<dbReference type="RefSeq" id="WP_036777680.1">
    <property type="nucleotide sequence ID" value="NZ_CAWLTM010000097.1"/>
</dbReference>
<feature type="domain" description="ABC toxin N-terminal" evidence="5">
    <location>
        <begin position="908"/>
        <end position="1034"/>
    </location>
</feature>
<evidence type="ECO:0000313" key="7">
    <source>
        <dbReference type="Proteomes" id="UP000023464"/>
    </source>
</evidence>
<dbReference type="InterPro" id="IPR041079">
    <property type="entry name" value="Neuraminidase-like"/>
</dbReference>
<dbReference type="InterPro" id="IPR040840">
    <property type="entry name" value="TcA_TcB_BD"/>
</dbReference>
<comment type="caution">
    <text evidence="6">The sequence shown here is derived from an EMBL/GenBank/DDBJ whole genome shotgun (WGS) entry which is preliminary data.</text>
</comment>
<evidence type="ECO:0008006" key="8">
    <source>
        <dbReference type="Google" id="ProtNLM"/>
    </source>
</evidence>
<evidence type="ECO:0000313" key="6">
    <source>
        <dbReference type="EMBL" id="EYU15856.1"/>
    </source>
</evidence>
<dbReference type="EMBL" id="JFGV01000018">
    <property type="protein sequence ID" value="EYU15856.1"/>
    <property type="molecule type" value="Genomic_DNA"/>
</dbReference>
<sequence length="2379" mass="269545">MANKIESRISYKTLFNDNQDLYCFPGLPEANDGPLAYLVDLYQQSCLFEEDADKKSARLLGQRRPDIEKLLLDGINLNQTSKSLPLVVEILAEKVKAYLNNDQPLTGSLADIYYPLSLPFHFPLQQTTAVLAEKQISLLDLIQQADSKYPNFIDDNLSVDSLQTAMMVSSTLAPKLQALLLETSQSGQKDFFDNYYGLKGDAADAALSLSRLTVFTQQTGLSSQQAERLFAVNGISKAEENEIYSTVTYSANVIKPDNVDKRFPSGANYAASYINAGQAPALYLEKFENKDTAKSVILISDVSTDNFDRIQRFLHLQKALKLSYEQLDLLLATARQAEKQTGFVITEATIRTLGVFLHFRQEYNTTAEQFAAFIGQITPYALGNQLSFFDRIFNAQGLSKQASSSSVLVLDNREFDPMMTEGPDALIVNQLCKGLNIDDETCQILLTLVMYVQGLKKPQCSLNVVSALYRLVALPRQLRMSVKEGLGLLVILSRDNNNYLQQLAGIPTLAQDAKTIDILDVLIAVTNAAQWIQRHNLSPLSLNTLLTPYQSDGNVTVDIENIDWINKVRTVIPDASDALLSEDKIAAVMQDFQAKKTPIQWMNELNQLIGELGVVLVQVVSDDDQKALSDKVSGILQKLAQDDAWKQQGDTWTQELTTLIGNAFIAQQDLIINAIAHVFDIEDSLALPLLRWTGNSNADFLNNTIALARRSGSQQQTEQALTTWYDLNRYVEICKLFKLKDTSVTALVNYSAWFNLQKDNQLRPLDLTFLHRLSRYSDWLNLLPANKTEVDVIYYLYQAGQIGQQPSDATVWSAEQAATNLAELIGWSSREILRITSDFNLKMAQNVVDVSTVMRLKALAEKSQVSAQPLLDIAKLTTASSYDHWYQVSSALFAATSSEVQSKLGGSLNERWRDSMVEYLLRRWAPSSDSSSDITTVEDLSNYFLTDILVAKEVDTSRVAFCIASLQRYLFRLFSRMETGYEGQIISDERTQFWENFLNQYNRWQAWQRQRNFPENFISPASRLRKTSAFTTLENDLGQSRLNNNMIQTAILHYLTEFERISNLQLMCGYIDGTDPKNDSYHFIGKSNVEPIEYYWRTLDIKLRDNNDVISPLAWSEWEKITLSLSGTMLAIRPIVISGRQYAIWVEREATPLMGVDQKPTDYRAINVKFTFKQSNGEWSAPNLLLRLDGRDANGEYPTQDGQRVADKNNSYLKDEKYKPGLIAMVDVQLQVDGDQWMGVLLYDSENKDSNKWEKNKDYYLELRDLLLLDKKSLTQENEKTLVTTWYKLFSNPDTLQHHYAGTAKFLTIKETEEETKSSYYYIKPHKSSFLQLEGKVGSGGTNLLLTCRNTLVKRYQLASSSPNKFPSKELFWGINTKNIQMQVEIPASDTAIKTFKFGWYGENAPTDVFIISYDETQLFKLLPSEWKDNKITKSHDFSWIGSGAFQASTQWNLSDKNLSLSIEGENISLRKEIYKIQDGWEYLPSVLIFRTYPQGEQYASQKLPLDGNAVIQDIIFNLEPNINTYFFSLVAGLIESENKPQVIENIYELTIEEGDKIPAITLKRNTKQVQYLDITNLKFKSTAIRLNTLFGKQLVARATQSIDKVLAWETQSLLEPALDNETSPTKVDFNGANGQYFWELFFHLPFLISSRLCEEQRFYDARRWFINYLFDPYNNILMWNSRAIVENGNDLPPIMRTADPDTIAYNQPVYYQKALFHFLINLWIQEGDNLYRQLTRDSLNEAGLCYQQALQLLGALPEGLDASHWRPDTLEKVKAKLKPKVRAAENLFKSPFNEKLVEFQKTLNTRLYNLRHGLTLDGKVQPLPLYASAASAESLTQRNAGYLTSGLNNMQQQIPPYRFPLMLKSANSAVKQLIEMGHWLLHIIETEVDAEKDVLVQSQALRLSAFTVELQQQALQLAQMGKATLEVSKKMAEERYQHYHALYEENLSALEISAISMKVASGIYKMSAAPFLVASTILETIPNIYGLAVGGAKLEASVKNAAIVADLFSDALGNVADRLQDGAEYQRRRQEWEIEYKQAQSEINIIEMQLKEQELLIKSSQIALQEAQAQQSAARELYEFITSGFLVVPTYKWLMGRLAALYAPAYDAVLSMCLMAERSWRYEVGDYQRQGFIKTSGWNDSYQGLLAGESLQLDLLQMESAWLQRNERRLNINKTISLSKLLSDNGLKTQIINKKAVSFTLDSKLFDTNYPGHYLRQIKRISVSILVNALSPYPALPTEISAILTQTSSFTLTSTDIDGVTWLYDPTRNSGSDKNIVKNLRAQQQIALSSLNEKDDGGVAKENWLCTLMFDDDRYLPFEGTGAISTWTLEFPDQSVIDVLVPNLYTSQLKDIQIHLHYTALDGGKPFATAVKGKMKNG</sequence>
<dbReference type="Pfam" id="PF20220">
    <property type="entry name" value="ABC_toxin_N"/>
    <property type="match status" value="1"/>
</dbReference>
<dbReference type="Pfam" id="PF18413">
    <property type="entry name" value="Neuraminidase"/>
    <property type="match status" value="1"/>
</dbReference>
<dbReference type="Pfam" id="PF18276">
    <property type="entry name" value="TcA_TcB_BD"/>
    <property type="match status" value="1"/>
</dbReference>
<evidence type="ECO:0000259" key="4">
    <source>
        <dbReference type="Pfam" id="PF18413"/>
    </source>
</evidence>
<feature type="coiled-coil region" evidence="2">
    <location>
        <begin position="2023"/>
        <end position="2071"/>
    </location>
</feature>
<reference evidence="6 7" key="1">
    <citation type="submission" date="2014-03" db="EMBL/GenBank/DDBJ databases">
        <title>Draft Genome of Photorhabdus luminescens BA1, an Egyptian Isolate.</title>
        <authorList>
            <person name="Ghazal S."/>
            <person name="Hurst S.G.IV."/>
            <person name="Morris K."/>
            <person name="Thomas K."/>
            <person name="Tisa L.S."/>
        </authorList>
    </citation>
    <scope>NUCLEOTIDE SEQUENCE [LARGE SCALE GENOMIC DNA]</scope>
    <source>
        <strain evidence="6 7">BA1</strain>
    </source>
</reference>
<keyword evidence="2" id="KW-0175">Coiled coil</keyword>
<organism evidence="6 7">
    <name type="scientific">Photorhabdus aegyptia</name>
    <dbReference type="NCBI Taxonomy" id="2805098"/>
    <lineage>
        <taxon>Bacteria</taxon>
        <taxon>Pseudomonadati</taxon>
        <taxon>Pseudomonadota</taxon>
        <taxon>Gammaproteobacteria</taxon>
        <taxon>Enterobacterales</taxon>
        <taxon>Morganellaceae</taxon>
        <taxon>Photorhabdus</taxon>
    </lineage>
</organism>
<evidence type="ECO:0000256" key="2">
    <source>
        <dbReference type="SAM" id="Coils"/>
    </source>
</evidence>
<keyword evidence="7" id="KW-1185">Reference proteome</keyword>
<dbReference type="PATRIC" id="fig|1393736.3.peg.1608"/>
<protein>
    <recommendedName>
        <fullName evidence="8">Toxin</fullName>
    </recommendedName>
</protein>
<dbReference type="InterPro" id="IPR018003">
    <property type="entry name" value="Insecticidal_toxin/plasmid_vir"/>
</dbReference>
<evidence type="ECO:0000259" key="5">
    <source>
        <dbReference type="Pfam" id="PF20220"/>
    </source>
</evidence>
<evidence type="ECO:0000256" key="1">
    <source>
        <dbReference type="ARBA" id="ARBA00023026"/>
    </source>
</evidence>
<feature type="domain" description="Tc toxin complex TcA C-terminal TcB-binding" evidence="3">
    <location>
        <begin position="2050"/>
        <end position="2361"/>
    </location>
</feature>
<gene>
    <name evidence="6" type="ORF">BA1DRAFT_01593</name>
</gene>
<keyword evidence="1" id="KW-0843">Virulence</keyword>
<dbReference type="InterPro" id="IPR046839">
    <property type="entry name" value="ABC_toxin_N"/>
</dbReference>
<dbReference type="Pfam" id="PF03538">
    <property type="entry name" value="VRP1"/>
    <property type="match status" value="1"/>
</dbReference>
<feature type="domain" description="Neuraminidase-like" evidence="4">
    <location>
        <begin position="1064"/>
        <end position="1217"/>
    </location>
</feature>
<proteinExistence type="predicted"/>
<accession>A0A022PJM4</accession>